<evidence type="ECO:0000313" key="2">
    <source>
        <dbReference type="EMBL" id="KAL2609804.1"/>
    </source>
</evidence>
<dbReference type="Proteomes" id="UP001605036">
    <property type="component" value="Unassembled WGS sequence"/>
</dbReference>
<dbReference type="AlphaFoldDB" id="A0ABD1XLH2"/>
<evidence type="ECO:0000256" key="1">
    <source>
        <dbReference type="SAM" id="MobiDB-lite"/>
    </source>
</evidence>
<keyword evidence="3" id="KW-1185">Reference proteome</keyword>
<sequence>MWPVRKSRWQTIALPPVVRERSFRECSSEQTIETMATADRVARRAVRNACPESPAAGTLNVYAGAFICPVNQQNCVVETSLTLIREHARLRGKAGEGSFGGAKSTSFLLGGSLRP</sequence>
<organism evidence="2 3">
    <name type="scientific">Riccia fluitans</name>
    <dbReference type="NCBI Taxonomy" id="41844"/>
    <lineage>
        <taxon>Eukaryota</taxon>
        <taxon>Viridiplantae</taxon>
        <taxon>Streptophyta</taxon>
        <taxon>Embryophyta</taxon>
        <taxon>Marchantiophyta</taxon>
        <taxon>Marchantiopsida</taxon>
        <taxon>Marchantiidae</taxon>
        <taxon>Marchantiales</taxon>
        <taxon>Ricciaceae</taxon>
        <taxon>Riccia</taxon>
    </lineage>
</organism>
<proteinExistence type="predicted"/>
<gene>
    <name evidence="2" type="ORF">R1flu_028377</name>
</gene>
<protein>
    <submittedName>
        <fullName evidence="2">Uncharacterized protein</fullName>
    </submittedName>
</protein>
<dbReference type="EMBL" id="JBHFFA010000008">
    <property type="protein sequence ID" value="KAL2609804.1"/>
    <property type="molecule type" value="Genomic_DNA"/>
</dbReference>
<feature type="region of interest" description="Disordered" evidence="1">
    <location>
        <begin position="93"/>
        <end position="115"/>
    </location>
</feature>
<evidence type="ECO:0000313" key="3">
    <source>
        <dbReference type="Proteomes" id="UP001605036"/>
    </source>
</evidence>
<comment type="caution">
    <text evidence="2">The sequence shown here is derived from an EMBL/GenBank/DDBJ whole genome shotgun (WGS) entry which is preliminary data.</text>
</comment>
<accession>A0ABD1XLH2</accession>
<reference evidence="2 3" key="1">
    <citation type="submission" date="2024-09" db="EMBL/GenBank/DDBJ databases">
        <title>Chromosome-scale assembly of Riccia fluitans.</title>
        <authorList>
            <person name="Paukszto L."/>
            <person name="Sawicki J."/>
            <person name="Karawczyk K."/>
            <person name="Piernik-Szablinska J."/>
            <person name="Szczecinska M."/>
            <person name="Mazdziarz M."/>
        </authorList>
    </citation>
    <scope>NUCLEOTIDE SEQUENCE [LARGE SCALE GENOMIC DNA]</scope>
    <source>
        <strain evidence="2">Rf_01</strain>
        <tissue evidence="2">Aerial parts of the thallus</tissue>
    </source>
</reference>
<name>A0ABD1XLH2_9MARC</name>